<dbReference type="InterPro" id="IPR036700">
    <property type="entry name" value="BOBF_sf"/>
</dbReference>
<feature type="signal peptide" evidence="2">
    <location>
        <begin position="1"/>
        <end position="24"/>
    </location>
</feature>
<dbReference type="PATRIC" id="fig|1331206.3.peg.2273"/>
<dbReference type="PANTHER" id="PTHR36571:SF1">
    <property type="entry name" value="PROTEIN YGIW"/>
    <property type="match status" value="1"/>
</dbReference>
<evidence type="ECO:0000256" key="1">
    <source>
        <dbReference type="ARBA" id="ARBA00022729"/>
    </source>
</evidence>
<dbReference type="RefSeq" id="WP_005013801.1">
    <property type="nucleotide sequence ID" value="NZ_JFZZ01000081.1"/>
</dbReference>
<evidence type="ECO:0000313" key="3">
    <source>
        <dbReference type="EMBL" id="KAK90096.1"/>
    </source>
</evidence>
<dbReference type="NCBIfam" id="NF033674">
    <property type="entry name" value="stress_OB_fold"/>
    <property type="match status" value="1"/>
</dbReference>
<dbReference type="PANTHER" id="PTHR36571">
    <property type="entry name" value="PROTEIN YGIW"/>
    <property type="match status" value="1"/>
</dbReference>
<evidence type="ECO:0000256" key="2">
    <source>
        <dbReference type="SAM" id="SignalP"/>
    </source>
</evidence>
<sequence length="134" mass="14488">MRLQVLLISAATILLPLAGGPAQAQYVGPAFNPNLTVRQMLSTAADDAHVVLRGRLVRRINHEKYLFDDGTGQVRVDIESHLFPHGTPISDQALVEIAGEFDREIIGSSEVDVASLRVLNGSPAHARTEATPTR</sequence>
<name>A0A158M372_9BORD</name>
<protein>
    <submittedName>
        <fullName evidence="3">OB domain protein</fullName>
    </submittedName>
</protein>
<comment type="caution">
    <text evidence="3">The sequence shown here is derived from an EMBL/GenBank/DDBJ whole genome shotgun (WGS) entry which is preliminary data.</text>
</comment>
<dbReference type="Proteomes" id="UP000026682">
    <property type="component" value="Unassembled WGS sequence"/>
</dbReference>
<evidence type="ECO:0000313" key="4">
    <source>
        <dbReference type="Proteomes" id="UP000026682"/>
    </source>
</evidence>
<keyword evidence="1 2" id="KW-0732">Signal</keyword>
<proteinExistence type="predicted"/>
<feature type="chain" id="PRO_5007628495" evidence="2">
    <location>
        <begin position="25"/>
        <end position="134"/>
    </location>
</feature>
<dbReference type="GeneID" id="93119988"/>
<organism evidence="3 4">
    <name type="scientific">Bordetella holmesii CDC-H585-BH</name>
    <dbReference type="NCBI Taxonomy" id="1331206"/>
    <lineage>
        <taxon>Bacteria</taxon>
        <taxon>Pseudomonadati</taxon>
        <taxon>Pseudomonadota</taxon>
        <taxon>Betaproteobacteria</taxon>
        <taxon>Burkholderiales</taxon>
        <taxon>Alcaligenaceae</taxon>
        <taxon>Bordetella</taxon>
    </lineage>
</organism>
<dbReference type="Pfam" id="PF04076">
    <property type="entry name" value="BOF"/>
    <property type="match status" value="1"/>
</dbReference>
<reference evidence="3 4" key="1">
    <citation type="submission" date="2014-03" db="EMBL/GenBank/DDBJ databases">
        <title>Genome sequence of Bordetella holmseii.</title>
        <authorList>
            <person name="Harvill E."/>
            <person name="Goodfield L.L."/>
            <person name="Ivanov Y."/>
            <person name="Meyer J.A."/>
            <person name="Newth C."/>
            <person name="Cassiday P."/>
            <person name="Tondella M.L."/>
            <person name="Liao P."/>
            <person name="Zimmerman J."/>
            <person name="Meert K."/>
            <person name="Wessel D."/>
            <person name="Berger J."/>
            <person name="Dean J.M."/>
            <person name="Holubkov R."/>
            <person name="Burr J."/>
            <person name="Liu T."/>
            <person name="Brinkac L.M."/>
            <person name="Sanka R."/>
            <person name="Kim M."/>
            <person name="Losada L."/>
        </authorList>
    </citation>
    <scope>NUCLEOTIDE SEQUENCE [LARGE SCALE GENOMIC DNA]</scope>
    <source>
        <strain evidence="3 4">CDC-H585-BH</strain>
    </source>
</reference>
<dbReference type="SUPFAM" id="SSF101756">
    <property type="entry name" value="Hypothetical protein YgiW"/>
    <property type="match status" value="1"/>
</dbReference>
<dbReference type="EMBL" id="JFZZ01000081">
    <property type="protein sequence ID" value="KAK90096.1"/>
    <property type="molecule type" value="Genomic_DNA"/>
</dbReference>
<dbReference type="AlphaFoldDB" id="A0A158M372"/>
<dbReference type="InterPro" id="IPR005220">
    <property type="entry name" value="CarO-like"/>
</dbReference>
<gene>
    <name evidence="3" type="ORF">L497_1168</name>
</gene>
<dbReference type="STRING" id="35814.BBB42_09250"/>
<accession>A0A158M372</accession>
<dbReference type="Gene3D" id="2.40.50.200">
    <property type="entry name" value="Bacterial OB-fold"/>
    <property type="match status" value="1"/>
</dbReference>